<evidence type="ECO:0008006" key="4">
    <source>
        <dbReference type="Google" id="ProtNLM"/>
    </source>
</evidence>
<dbReference type="Proteomes" id="UP000007879">
    <property type="component" value="Unassembled WGS sequence"/>
</dbReference>
<dbReference type="GeneID" id="109585595"/>
<feature type="compositionally biased region" description="Polar residues" evidence="1">
    <location>
        <begin position="83"/>
        <end position="94"/>
    </location>
</feature>
<dbReference type="KEGG" id="aqu:109585595"/>
<protein>
    <recommendedName>
        <fullName evidence="4">RNase H type-1 domain-containing protein</fullName>
    </recommendedName>
</protein>
<dbReference type="PANTHER" id="PTHR33050">
    <property type="entry name" value="REVERSE TRANSCRIPTASE DOMAIN-CONTAINING PROTEIN"/>
    <property type="match status" value="1"/>
</dbReference>
<evidence type="ECO:0000256" key="1">
    <source>
        <dbReference type="SAM" id="MobiDB-lite"/>
    </source>
</evidence>
<organism evidence="2 3">
    <name type="scientific">Amphimedon queenslandica</name>
    <name type="common">Sponge</name>
    <dbReference type="NCBI Taxonomy" id="400682"/>
    <lineage>
        <taxon>Eukaryota</taxon>
        <taxon>Metazoa</taxon>
        <taxon>Porifera</taxon>
        <taxon>Demospongiae</taxon>
        <taxon>Heteroscleromorpha</taxon>
        <taxon>Haplosclerida</taxon>
        <taxon>Niphatidae</taxon>
        <taxon>Amphimedon</taxon>
    </lineage>
</organism>
<dbReference type="AlphaFoldDB" id="A0AAN0JKJ2"/>
<dbReference type="RefSeq" id="XP_019857281.1">
    <property type="nucleotide sequence ID" value="XM_020001722.1"/>
</dbReference>
<sequence length="438" mass="49754">MPAFWPVLRSLGLYQDPEASTYPAQRAGSETSGIYRRYTHLSRDGGEGKRPHGGFVIFAGEPGFYHSPREEGDHSNPGDRVSGNDSGPSNYGAKTTWSEDKEIERNLEWWQEQLLTWNGKSLILRQPDIQIESDASLKGWGATTQGCPTGGPWSKEERTLHINCLKLLAATLAVKTFLKNQVNKRVLLLLDNQTAVAYVNNLGGTVSTQATKLARELWMWCLERDILLIAQHLPGKENVIADSESRVMRDRSDWMLNPVVFQRIMSHFPNLQVDLFATRLTYQLPRFFSWRPDPLAEETDAFLQDWTQVRRYANPPWNLVGRVLAKVEEQQADIILIAQVWPSQLWYPRLLGMLRSYPLKINLQREAVIVTEPQPQVLPPLAMWPISGNIMLVKGFQERLQTSSCPLGDTRPHNVMIRYVENGSAGALNGRLIPFRDL</sequence>
<feature type="compositionally biased region" description="Basic and acidic residues" evidence="1">
    <location>
        <begin position="67"/>
        <end position="77"/>
    </location>
</feature>
<evidence type="ECO:0000313" key="3">
    <source>
        <dbReference type="Proteomes" id="UP000007879"/>
    </source>
</evidence>
<dbReference type="InterPro" id="IPR052055">
    <property type="entry name" value="Hepadnavirus_pol/RT"/>
</dbReference>
<keyword evidence="3" id="KW-1185">Reference proteome</keyword>
<dbReference type="PANTHER" id="PTHR33050:SF7">
    <property type="entry name" value="RIBONUCLEASE H"/>
    <property type="match status" value="1"/>
</dbReference>
<name>A0AAN0JKJ2_AMPQE</name>
<reference evidence="2" key="2">
    <citation type="submission" date="2024-06" db="UniProtKB">
        <authorList>
            <consortium name="EnsemblMetazoa"/>
        </authorList>
    </citation>
    <scope>IDENTIFICATION</scope>
</reference>
<reference evidence="3" key="1">
    <citation type="journal article" date="2010" name="Nature">
        <title>The Amphimedon queenslandica genome and the evolution of animal complexity.</title>
        <authorList>
            <person name="Srivastava M."/>
            <person name="Simakov O."/>
            <person name="Chapman J."/>
            <person name="Fahey B."/>
            <person name="Gauthier M.E."/>
            <person name="Mitros T."/>
            <person name="Richards G.S."/>
            <person name="Conaco C."/>
            <person name="Dacre M."/>
            <person name="Hellsten U."/>
            <person name="Larroux C."/>
            <person name="Putnam N.H."/>
            <person name="Stanke M."/>
            <person name="Adamska M."/>
            <person name="Darling A."/>
            <person name="Degnan S.M."/>
            <person name="Oakley T.H."/>
            <person name="Plachetzki D.C."/>
            <person name="Zhai Y."/>
            <person name="Adamski M."/>
            <person name="Calcino A."/>
            <person name="Cummins S.F."/>
            <person name="Goodstein D.M."/>
            <person name="Harris C."/>
            <person name="Jackson D.J."/>
            <person name="Leys S.P."/>
            <person name="Shu S."/>
            <person name="Woodcroft B.J."/>
            <person name="Vervoort M."/>
            <person name="Kosik K.S."/>
            <person name="Manning G."/>
            <person name="Degnan B.M."/>
            <person name="Rokhsar D.S."/>
        </authorList>
    </citation>
    <scope>NUCLEOTIDE SEQUENCE [LARGE SCALE GENOMIC DNA]</scope>
</reference>
<proteinExistence type="predicted"/>
<accession>A0AAN0JKJ2</accession>
<feature type="region of interest" description="Disordered" evidence="1">
    <location>
        <begin position="66"/>
        <end position="94"/>
    </location>
</feature>
<dbReference type="EnsemblMetazoa" id="XM_020001722.1">
    <property type="protein sequence ID" value="XP_019857281.1"/>
    <property type="gene ID" value="LOC109585595"/>
</dbReference>
<evidence type="ECO:0000313" key="2">
    <source>
        <dbReference type="EnsemblMetazoa" id="XP_019857281.1"/>
    </source>
</evidence>
<dbReference type="CDD" id="cd09275">
    <property type="entry name" value="RNase_HI_RT_DIRS1"/>
    <property type="match status" value="1"/>
</dbReference>